<evidence type="ECO:0000313" key="5">
    <source>
        <dbReference type="EMBL" id="ESK82526.1"/>
    </source>
</evidence>
<evidence type="ECO:0000256" key="1">
    <source>
        <dbReference type="ARBA" id="ARBA00022737"/>
    </source>
</evidence>
<dbReference type="Gene3D" id="1.25.40.1040">
    <property type="match status" value="1"/>
</dbReference>
<sequence length="337" mass="38658">MAYKWLSSIGDRGEALSQLRDSIQANSSSFLLNFSFADALEAWKEYQLVHELYKDLLSVLRTATWLNDDDLRDEFGMAYIMYMRFVRHAEGIEGSQSVFSKARKDVSLTLWPVYEAAAMMEYHYGGRKDVSLKVFKARLKLFQKDHNYALHYLEWLISINDMNNAQSLFEATISGLLAEHARQLWDCWLCYSFHCSDWEAIQKLKQHMMQTYPMNPPMKHFAQCYLYAHTDPIATRDLGFAVVQDMLKVPATVSDSNVIDKQLPTSCTSSKHSLPKSSTEPEGLLPKRWQIKEKFPVPAPLCSFLGQLLHPLVFNGPVIDADELLSLLKNMTVPLTQ</sequence>
<evidence type="ECO:0000256" key="3">
    <source>
        <dbReference type="RuleBase" id="RU369035"/>
    </source>
</evidence>
<organism evidence="5 6">
    <name type="scientific">Moniliophthora roreri (strain MCA 2997)</name>
    <name type="common">Cocoa frosty pod rot fungus</name>
    <name type="synonym">Crinipellis roreri</name>
    <dbReference type="NCBI Taxonomy" id="1381753"/>
    <lineage>
        <taxon>Eukaryota</taxon>
        <taxon>Fungi</taxon>
        <taxon>Dikarya</taxon>
        <taxon>Basidiomycota</taxon>
        <taxon>Agaricomycotina</taxon>
        <taxon>Agaricomycetes</taxon>
        <taxon>Agaricomycetidae</taxon>
        <taxon>Agaricales</taxon>
        <taxon>Marasmiineae</taxon>
        <taxon>Marasmiaceae</taxon>
        <taxon>Moniliophthora</taxon>
    </lineage>
</organism>
<dbReference type="InterPro" id="IPR008847">
    <property type="entry name" value="Suf"/>
</dbReference>
<dbReference type="GO" id="GO:0005737">
    <property type="term" value="C:cytoplasm"/>
    <property type="evidence" value="ECO:0007669"/>
    <property type="project" value="UniProtKB-SubCell"/>
</dbReference>
<dbReference type="GO" id="GO:0005634">
    <property type="term" value="C:nucleus"/>
    <property type="evidence" value="ECO:0007669"/>
    <property type="project" value="UniProtKB-SubCell"/>
</dbReference>
<keyword evidence="6" id="KW-1185">Reference proteome</keyword>
<keyword evidence="3" id="KW-0507">mRNA processing</keyword>
<dbReference type="GO" id="GO:0180010">
    <property type="term" value="P:co-transcriptional mRNA 3'-end processing, cleavage and polyadenylation pathway"/>
    <property type="evidence" value="ECO:0007669"/>
    <property type="project" value="UniProtKB-UniRule"/>
</dbReference>
<dbReference type="STRING" id="1381753.V2WPP9"/>
<evidence type="ECO:0000259" key="4">
    <source>
        <dbReference type="Pfam" id="PF05843"/>
    </source>
</evidence>
<dbReference type="Proteomes" id="UP000017559">
    <property type="component" value="Unassembled WGS sequence"/>
</dbReference>
<keyword evidence="3" id="KW-0963">Cytoplasm</keyword>
<dbReference type="AlphaFoldDB" id="V2WPP9"/>
<dbReference type="KEGG" id="mrr:Moror_14381"/>
<comment type="function">
    <text evidence="3">Component of the cleavage factor IA (CFIA) complex, which is involved in the endonucleolytic cleavage during polyadenylation-dependent pre-mRNA 3'-end formation.</text>
</comment>
<dbReference type="GO" id="GO:0003729">
    <property type="term" value="F:mRNA binding"/>
    <property type="evidence" value="ECO:0007669"/>
    <property type="project" value="TreeGrafter"/>
</dbReference>
<dbReference type="HOGENOM" id="CLU_824089_0_0_1"/>
<dbReference type="PANTHER" id="PTHR19980:SF0">
    <property type="entry name" value="CLEAVAGE STIMULATION FACTOR SUBUNIT 3"/>
    <property type="match status" value="1"/>
</dbReference>
<reference evidence="5 6" key="1">
    <citation type="journal article" date="2014" name="BMC Genomics">
        <title>Genome and secretome analysis of the hemibiotrophic fungal pathogen, Moniliophthora roreri, which causes frosty pod rot disease of cacao: mechanisms of the biotrophic and necrotrophic phases.</title>
        <authorList>
            <person name="Meinhardt L.W."/>
            <person name="Costa G.G.L."/>
            <person name="Thomazella D.P.T."/>
            <person name="Teixeira P.J.P.L."/>
            <person name="Carazzolle M.F."/>
            <person name="Schuster S.C."/>
            <person name="Carlson J.E."/>
            <person name="Guiltinan M.J."/>
            <person name="Mieczkowski P."/>
            <person name="Farmer A."/>
            <person name="Ramaraj T."/>
            <person name="Crozier J."/>
            <person name="Davis R.E."/>
            <person name="Shao J."/>
            <person name="Melnick R.L."/>
            <person name="Pereira G.A.G."/>
            <person name="Bailey B.A."/>
        </authorList>
    </citation>
    <scope>NUCLEOTIDE SEQUENCE [LARGE SCALE GENOMIC DNA]</scope>
    <source>
        <strain evidence="5 6">MCA 2997</strain>
    </source>
</reference>
<keyword evidence="2 3" id="KW-0539">Nucleus</keyword>
<evidence type="ECO:0000313" key="6">
    <source>
        <dbReference type="Proteomes" id="UP000017559"/>
    </source>
</evidence>
<dbReference type="PANTHER" id="PTHR19980">
    <property type="entry name" value="RNA CLEAVAGE STIMULATION FACTOR"/>
    <property type="match status" value="1"/>
</dbReference>
<proteinExistence type="predicted"/>
<feature type="domain" description="Suppressor of forked" evidence="4">
    <location>
        <begin position="3"/>
        <end position="238"/>
    </location>
</feature>
<dbReference type="EMBL" id="AWSO01001888">
    <property type="protein sequence ID" value="ESK82526.1"/>
    <property type="molecule type" value="Genomic_DNA"/>
</dbReference>
<gene>
    <name evidence="5" type="ORF">Moror_14381</name>
</gene>
<comment type="subcellular location">
    <subcellularLocation>
        <location evidence="3">Nucleus</location>
    </subcellularLocation>
    <subcellularLocation>
        <location evidence="3">Cytoplasm</location>
    </subcellularLocation>
    <text evidence="3">Nucleus and/or cytoplasm.</text>
</comment>
<evidence type="ECO:0000256" key="2">
    <source>
        <dbReference type="ARBA" id="ARBA00023242"/>
    </source>
</evidence>
<dbReference type="SUPFAM" id="SSF48452">
    <property type="entry name" value="TPR-like"/>
    <property type="match status" value="1"/>
</dbReference>
<dbReference type="Pfam" id="PF05843">
    <property type="entry name" value="Suf"/>
    <property type="match status" value="1"/>
</dbReference>
<dbReference type="InterPro" id="IPR045243">
    <property type="entry name" value="Rna14-like"/>
</dbReference>
<keyword evidence="1" id="KW-0677">Repeat</keyword>
<accession>V2WPP9</accession>
<dbReference type="InterPro" id="IPR011990">
    <property type="entry name" value="TPR-like_helical_dom_sf"/>
</dbReference>
<name>V2WPP9_MONRO</name>
<comment type="caution">
    <text evidence="5">The sequence shown here is derived from an EMBL/GenBank/DDBJ whole genome shotgun (WGS) entry which is preliminary data.</text>
</comment>
<dbReference type="OrthoDB" id="3268618at2759"/>
<protein>
    <recommendedName>
        <fullName evidence="3">mRNA 3'-end-processing protein RNA14</fullName>
    </recommendedName>
</protein>